<feature type="domain" description="SMP-LTD" evidence="11">
    <location>
        <begin position="128"/>
        <end position="393"/>
    </location>
</feature>
<dbReference type="GO" id="GO:0045040">
    <property type="term" value="P:protein insertion into mitochondrial outer membrane"/>
    <property type="evidence" value="ECO:0007669"/>
    <property type="project" value="UniProtKB-UniRule"/>
</dbReference>
<evidence type="ECO:0000256" key="1">
    <source>
        <dbReference type="ARBA" id="ARBA00022448"/>
    </source>
</evidence>
<dbReference type="InterPro" id="IPR031468">
    <property type="entry name" value="SMP_LBD"/>
</dbReference>
<feature type="region of interest" description="Disordered" evidence="9">
    <location>
        <begin position="398"/>
        <end position="557"/>
    </location>
</feature>
<feature type="transmembrane region" description="Helical" evidence="10">
    <location>
        <begin position="22"/>
        <end position="45"/>
    </location>
</feature>
<feature type="compositionally biased region" description="Basic and acidic residues" evidence="9">
    <location>
        <begin position="417"/>
        <end position="431"/>
    </location>
</feature>
<dbReference type="PANTHER" id="PTHR13466:SF0">
    <property type="entry name" value="SMP-LTD DOMAIN-CONTAINING PROTEIN"/>
    <property type="match status" value="1"/>
</dbReference>
<dbReference type="EMBL" id="ML986498">
    <property type="protein sequence ID" value="KAF2275193.1"/>
    <property type="molecule type" value="Genomic_DNA"/>
</dbReference>
<organism evidence="12 13">
    <name type="scientific">Westerdykella ornata</name>
    <dbReference type="NCBI Taxonomy" id="318751"/>
    <lineage>
        <taxon>Eukaryota</taxon>
        <taxon>Fungi</taxon>
        <taxon>Dikarya</taxon>
        <taxon>Ascomycota</taxon>
        <taxon>Pezizomycotina</taxon>
        <taxon>Dothideomycetes</taxon>
        <taxon>Pleosporomycetidae</taxon>
        <taxon>Pleosporales</taxon>
        <taxon>Sporormiaceae</taxon>
        <taxon>Westerdykella</taxon>
    </lineage>
</organism>
<feature type="compositionally biased region" description="Acidic residues" evidence="9">
    <location>
        <begin position="407"/>
        <end position="416"/>
    </location>
</feature>
<evidence type="ECO:0000256" key="8">
    <source>
        <dbReference type="HAMAP-Rule" id="MF_03103"/>
    </source>
</evidence>
<reference evidence="12" key="1">
    <citation type="journal article" date="2020" name="Stud. Mycol.">
        <title>101 Dothideomycetes genomes: a test case for predicting lifestyles and emergence of pathogens.</title>
        <authorList>
            <person name="Haridas S."/>
            <person name="Albert R."/>
            <person name="Binder M."/>
            <person name="Bloem J."/>
            <person name="Labutti K."/>
            <person name="Salamov A."/>
            <person name="Andreopoulos B."/>
            <person name="Baker S."/>
            <person name="Barry K."/>
            <person name="Bills G."/>
            <person name="Bluhm B."/>
            <person name="Cannon C."/>
            <person name="Castanera R."/>
            <person name="Culley D."/>
            <person name="Daum C."/>
            <person name="Ezra D."/>
            <person name="Gonzalez J."/>
            <person name="Henrissat B."/>
            <person name="Kuo A."/>
            <person name="Liang C."/>
            <person name="Lipzen A."/>
            <person name="Lutzoni F."/>
            <person name="Magnuson J."/>
            <person name="Mondo S."/>
            <person name="Nolan M."/>
            <person name="Ohm R."/>
            <person name="Pangilinan J."/>
            <person name="Park H.-J."/>
            <person name="Ramirez L."/>
            <person name="Alfaro M."/>
            <person name="Sun H."/>
            <person name="Tritt A."/>
            <person name="Yoshinaga Y."/>
            <person name="Zwiers L.-H."/>
            <person name="Turgeon B."/>
            <person name="Goodwin S."/>
            <person name="Spatafora J."/>
            <person name="Crous P."/>
            <person name="Grigoriev I."/>
        </authorList>
    </citation>
    <scope>NUCLEOTIDE SEQUENCE</scope>
    <source>
        <strain evidence="12">CBS 379.55</strain>
    </source>
</reference>
<feature type="compositionally biased region" description="Low complexity" evidence="9">
    <location>
        <begin position="278"/>
        <end position="287"/>
    </location>
</feature>
<evidence type="ECO:0000259" key="11">
    <source>
        <dbReference type="PROSITE" id="PS51847"/>
    </source>
</evidence>
<proteinExistence type="inferred from homology"/>
<keyword evidence="13" id="KW-1185">Reference proteome</keyword>
<comment type="subcellular location">
    <subcellularLocation>
        <location evidence="8">Endoplasmic reticulum membrane</location>
        <topology evidence="8">Single-pass type I membrane protein</topology>
    </subcellularLocation>
    <text evidence="8">The ERMES/MDM complex localizes to a few discrete foci (around 10 per single cell), that represent mitochondria-endoplasmic reticulum junctions. These foci are often found next to mtDNA nucleoids.</text>
</comment>
<evidence type="ECO:0000256" key="6">
    <source>
        <dbReference type="ARBA" id="ARBA00023121"/>
    </source>
</evidence>
<dbReference type="PROSITE" id="PS51847">
    <property type="entry name" value="SMP"/>
    <property type="match status" value="1"/>
</dbReference>
<dbReference type="InterPro" id="IPR019411">
    <property type="entry name" value="MMM1_dom"/>
</dbReference>
<evidence type="ECO:0000256" key="9">
    <source>
        <dbReference type="SAM" id="MobiDB-lite"/>
    </source>
</evidence>
<sequence>MGQQQTAPQQQPVISHGSSLSFAQGFVLGQISIALLIFFFIKFFIFGEPPSADDRALHLSSLRRARTLAHQASFQNRARSSSISASSTHNPLRHKDSSSVIRSAAGSGRAPSISQILAKTYYNVKGHQPESLDWFNVLVAQTIAQLREDARRDGAVLTSLTELLNGGSKPDWIGEIRVTEIALGDEFPIFSNCRVMPAEDGFAIGGAGAGGGSSGGGMMEEGTRLQARMDVDLSDVITLGVETTLVLNYPKPRTAVLPVALAVSIIRFSGTLAVSFIPSSSPPSSSHGSGGSGTTQGHPSQNQNQVPNNGRTTRAQPPSSSSTPPPPPHPHRPTSLAFTFLDDYRLDLSVRSLVGSRSRLQDVPKIAQLIESRLHAWFDERVVEPRFQQIALPSLWPRKKNTRGGEEEQEGNGEGDEAGKMDEREREREVRASLANPLSPDQGVGQQTSGTTTPASRTATAAAATSLEARLEAEGAKIREAEIKAGERRNGARETSRENYHGSSSSSREASGMRWRGERGAEGSREQQQRMGRPPFSSMNSWEGSGQRGMPGAMPSG</sequence>
<dbReference type="InterPro" id="IPR027537">
    <property type="entry name" value="Mmm1"/>
</dbReference>
<keyword evidence="2 8" id="KW-0812">Transmembrane</keyword>
<gene>
    <name evidence="8" type="primary">MMM1</name>
    <name evidence="12" type="ORF">EI97DRAFT_434432</name>
</gene>
<keyword evidence="5" id="KW-0445">Lipid transport</keyword>
<dbReference type="OrthoDB" id="5599157at2759"/>
<evidence type="ECO:0000256" key="3">
    <source>
        <dbReference type="ARBA" id="ARBA00022824"/>
    </source>
</evidence>
<evidence type="ECO:0000256" key="2">
    <source>
        <dbReference type="ARBA" id="ARBA00022692"/>
    </source>
</evidence>
<dbReference type="AlphaFoldDB" id="A0A6A6JGE8"/>
<dbReference type="GO" id="GO:0015914">
    <property type="term" value="P:phospholipid transport"/>
    <property type="evidence" value="ECO:0007669"/>
    <property type="project" value="TreeGrafter"/>
</dbReference>
<evidence type="ECO:0000313" key="12">
    <source>
        <dbReference type="EMBL" id="KAF2275193.1"/>
    </source>
</evidence>
<protein>
    <recommendedName>
        <fullName evidence="8">Maintenance of mitochondrial morphology protein 1</fullName>
    </recommendedName>
</protein>
<evidence type="ECO:0000313" key="13">
    <source>
        <dbReference type="Proteomes" id="UP000800097"/>
    </source>
</evidence>
<dbReference type="HAMAP" id="MF_03103">
    <property type="entry name" value="Mmm1"/>
    <property type="match status" value="1"/>
</dbReference>
<dbReference type="Proteomes" id="UP000800097">
    <property type="component" value="Unassembled WGS sequence"/>
</dbReference>
<feature type="compositionally biased region" description="Basic and acidic residues" evidence="9">
    <location>
        <begin position="469"/>
        <end position="500"/>
    </location>
</feature>
<evidence type="ECO:0000256" key="5">
    <source>
        <dbReference type="ARBA" id="ARBA00023055"/>
    </source>
</evidence>
<feature type="compositionally biased region" description="Basic and acidic residues" evidence="9">
    <location>
        <begin position="515"/>
        <end position="528"/>
    </location>
</feature>
<dbReference type="PANTHER" id="PTHR13466">
    <property type="entry name" value="TEX2 PROTEIN-RELATED"/>
    <property type="match status" value="1"/>
</dbReference>
<feature type="topological domain" description="Lumenal" evidence="8">
    <location>
        <begin position="1"/>
        <end position="25"/>
    </location>
</feature>
<evidence type="ECO:0000256" key="4">
    <source>
        <dbReference type="ARBA" id="ARBA00022989"/>
    </source>
</evidence>
<keyword evidence="4 8" id="KW-1133">Transmembrane helix</keyword>
<feature type="region of interest" description="Disordered" evidence="9">
    <location>
        <begin position="277"/>
        <end position="335"/>
    </location>
</feature>
<dbReference type="GO" id="GO:1990456">
    <property type="term" value="P:mitochondrion-endoplasmic reticulum membrane tethering"/>
    <property type="evidence" value="ECO:0007669"/>
    <property type="project" value="TreeGrafter"/>
</dbReference>
<comment type="function">
    <text evidence="8">Component of the ERMES/MDM complex, which serves as a molecular tether to connect the endoplasmic reticulum (ER) and mitochondria. Components of this complex are involved in the control of mitochondrial shape and protein biogenesis, and function in nonvesicular lipid trafficking between the ER and mitochondria. The MDM12-MMM1 subcomplex functions in the major beta-barrel assembly pathway that is responsible for biogenesis of all outer membrane beta-barrel proteins, and acts in a late step after the SAM complex. The MDM10-MDM12-MMM1 subcomplex further acts in the TOM40-specific pathway after the action of the MDM12-MMM1 complex. Essential for establishing and maintaining the structure of mitochondria and maintenance of mtDNA nucleoids.</text>
</comment>
<feature type="region of interest" description="Disordered" evidence="9">
    <location>
        <begin position="73"/>
        <end position="101"/>
    </location>
</feature>
<feature type="compositionally biased region" description="Polar residues" evidence="9">
    <location>
        <begin position="302"/>
        <end position="316"/>
    </location>
</feature>
<evidence type="ECO:0000256" key="7">
    <source>
        <dbReference type="ARBA" id="ARBA00023136"/>
    </source>
</evidence>
<feature type="compositionally biased region" description="Low complexity" evidence="9">
    <location>
        <begin position="77"/>
        <end position="87"/>
    </location>
</feature>
<comment type="similarity">
    <text evidence="8">Belongs to the MMM1 family.</text>
</comment>
<keyword evidence="1" id="KW-0813">Transport</keyword>
<evidence type="ECO:0000256" key="10">
    <source>
        <dbReference type="SAM" id="Phobius"/>
    </source>
</evidence>
<dbReference type="Pfam" id="PF10296">
    <property type="entry name" value="MMM1"/>
    <property type="match status" value="1"/>
</dbReference>
<keyword evidence="6" id="KW-0446">Lipid-binding</keyword>
<dbReference type="GO" id="GO:0005789">
    <property type="term" value="C:endoplasmic reticulum membrane"/>
    <property type="evidence" value="ECO:0007669"/>
    <property type="project" value="UniProtKB-SubCell"/>
</dbReference>
<name>A0A6A6JGE8_WESOR</name>
<feature type="topological domain" description="Cytoplasmic" evidence="8">
    <location>
        <begin position="47"/>
        <end position="557"/>
    </location>
</feature>
<keyword evidence="7 8" id="KW-0472">Membrane</keyword>
<dbReference type="GO" id="GO:0032865">
    <property type="term" value="C:ERMES complex"/>
    <property type="evidence" value="ECO:0007669"/>
    <property type="project" value="UniProtKB-UniRule"/>
</dbReference>
<dbReference type="CDD" id="cd21671">
    <property type="entry name" value="SMP_Mmm1"/>
    <property type="match status" value="1"/>
</dbReference>
<dbReference type="GO" id="GO:0008289">
    <property type="term" value="F:lipid binding"/>
    <property type="evidence" value="ECO:0007669"/>
    <property type="project" value="UniProtKB-KW"/>
</dbReference>
<feature type="compositionally biased region" description="Low complexity" evidence="9">
    <location>
        <begin position="442"/>
        <end position="468"/>
    </location>
</feature>
<accession>A0A6A6JGE8</accession>
<comment type="subunit">
    <text evidence="8">Homodimer. Component of the ER-mitochondria encounter structure (ERMES) or MDM complex, composed of MMM1, MDM10, MDM12 and MDM34. A MMM1 homodimer associates with one molecule of MDM12 on each side in a pairwise head-to-tail manner, and the SMP-LTD domains of MMM1 and MDM12 generate a continuous hydrophobic tunnel for phospholipid trafficking.</text>
</comment>
<keyword evidence="3 8" id="KW-0256">Endoplasmic reticulum</keyword>